<reference evidence="2" key="1">
    <citation type="submission" date="2023-06" db="EMBL/GenBank/DDBJ databases">
        <authorList>
            <consortium name="Lawrence Berkeley National Laboratory"/>
            <person name="Ahrendt S."/>
            <person name="Sahu N."/>
            <person name="Indic B."/>
            <person name="Wong-Bajracharya J."/>
            <person name="Merenyi Z."/>
            <person name="Ke H.-M."/>
            <person name="Monk M."/>
            <person name="Kocsube S."/>
            <person name="Drula E."/>
            <person name="Lipzen A."/>
            <person name="Balint B."/>
            <person name="Henrissat B."/>
            <person name="Andreopoulos B."/>
            <person name="Martin F.M."/>
            <person name="Harder C.B."/>
            <person name="Rigling D."/>
            <person name="Ford K.L."/>
            <person name="Foster G.D."/>
            <person name="Pangilinan J."/>
            <person name="Papanicolaou A."/>
            <person name="Barry K."/>
            <person name="LaButti K."/>
            <person name="Viragh M."/>
            <person name="Koriabine M."/>
            <person name="Yan M."/>
            <person name="Riley R."/>
            <person name="Champramary S."/>
            <person name="Plett K.L."/>
            <person name="Tsai I.J."/>
            <person name="Slot J."/>
            <person name="Sipos G."/>
            <person name="Plett J."/>
            <person name="Nagy L.G."/>
            <person name="Grigoriev I.V."/>
        </authorList>
    </citation>
    <scope>NUCLEOTIDE SEQUENCE</scope>
    <source>
        <strain evidence="2">FPL87.14</strain>
    </source>
</reference>
<organism evidence="2 3">
    <name type="scientific">Armillaria borealis</name>
    <dbReference type="NCBI Taxonomy" id="47425"/>
    <lineage>
        <taxon>Eukaryota</taxon>
        <taxon>Fungi</taxon>
        <taxon>Dikarya</taxon>
        <taxon>Basidiomycota</taxon>
        <taxon>Agaricomycotina</taxon>
        <taxon>Agaricomycetes</taxon>
        <taxon>Agaricomycetidae</taxon>
        <taxon>Agaricales</taxon>
        <taxon>Marasmiineae</taxon>
        <taxon>Physalacriaceae</taxon>
        <taxon>Armillaria</taxon>
    </lineage>
</organism>
<proteinExistence type="predicted"/>
<sequence length="325" mass="36375">MSNDGGRVARFSKLFGNVLRGRQTLTFPLQYSQFLEALCLQPDPPVCVDKIIASNVGLSSLQNAFWSNIFLPFLNGSATDALLYLQAPQIKTISSGQFLTKMMQAIAEPLIFLNFHVQVHGPYLRAVLTVGELIGMFVEFRDTAVWGDQTKQTALSSTSDADEQLGQNQEPYDLYQVLRVSVTGNLLCFSTTTTHYRKKDRLPAVMTLDYYFRNRHSLNDDRGYFYMPNKQTGIRSMTRRGINCQSFGALVASGAARHRLGFGDSESFLWIHFYTEATQAGFVKESNTSIEDPLPQGQQRARPPSMRSARNSGGVDLQGFDMYLG</sequence>
<evidence type="ECO:0000256" key="1">
    <source>
        <dbReference type="SAM" id="MobiDB-lite"/>
    </source>
</evidence>
<name>A0AA39J6B9_9AGAR</name>
<evidence type="ECO:0000313" key="2">
    <source>
        <dbReference type="EMBL" id="KAK0436942.1"/>
    </source>
</evidence>
<dbReference type="Proteomes" id="UP001175226">
    <property type="component" value="Unassembled WGS sequence"/>
</dbReference>
<dbReference type="EMBL" id="JAUEPT010000052">
    <property type="protein sequence ID" value="KAK0436942.1"/>
    <property type="molecule type" value="Genomic_DNA"/>
</dbReference>
<feature type="region of interest" description="Disordered" evidence="1">
    <location>
        <begin position="288"/>
        <end position="325"/>
    </location>
</feature>
<dbReference type="AlphaFoldDB" id="A0AA39J6B9"/>
<evidence type="ECO:0000313" key="3">
    <source>
        <dbReference type="Proteomes" id="UP001175226"/>
    </source>
</evidence>
<protein>
    <submittedName>
        <fullName evidence="2">Uncharacterized protein</fullName>
    </submittedName>
</protein>
<gene>
    <name evidence="2" type="ORF">EV421DRAFT_1739353</name>
</gene>
<accession>A0AA39J6B9</accession>
<keyword evidence="3" id="KW-1185">Reference proteome</keyword>
<comment type="caution">
    <text evidence="2">The sequence shown here is derived from an EMBL/GenBank/DDBJ whole genome shotgun (WGS) entry which is preliminary data.</text>
</comment>